<dbReference type="PANTHER" id="PTHR11709">
    <property type="entry name" value="MULTI-COPPER OXIDASE"/>
    <property type="match status" value="1"/>
</dbReference>
<evidence type="ECO:0000313" key="9">
    <source>
        <dbReference type="EMBL" id="ORY83205.1"/>
    </source>
</evidence>
<reference evidence="9 10" key="1">
    <citation type="submission" date="2016-07" db="EMBL/GenBank/DDBJ databases">
        <title>Pervasive Adenine N6-methylation of Active Genes in Fungi.</title>
        <authorList>
            <consortium name="DOE Joint Genome Institute"/>
            <person name="Mondo S.J."/>
            <person name="Dannebaum R.O."/>
            <person name="Kuo R.C."/>
            <person name="Labutti K."/>
            <person name="Haridas S."/>
            <person name="Kuo A."/>
            <person name="Salamov A."/>
            <person name="Ahrendt S.R."/>
            <person name="Lipzen A."/>
            <person name="Sullivan W."/>
            <person name="Andreopoulos W.B."/>
            <person name="Clum A."/>
            <person name="Lindquist E."/>
            <person name="Daum C."/>
            <person name="Ramamoorthy G.K."/>
            <person name="Gryganskyi A."/>
            <person name="Culley D."/>
            <person name="Magnuson J.K."/>
            <person name="James T.Y."/>
            <person name="O'Malley M.A."/>
            <person name="Stajich J.E."/>
            <person name="Spatafora J.W."/>
            <person name="Visel A."/>
            <person name="Grigoriev I.V."/>
        </authorList>
    </citation>
    <scope>NUCLEOTIDE SEQUENCE [LARGE SCALE GENOMIC DNA]</scope>
    <source>
        <strain evidence="9 10">12-1054</strain>
    </source>
</reference>
<dbReference type="PROSITE" id="PS00079">
    <property type="entry name" value="MULTICOPPER_OXIDASE1"/>
    <property type="match status" value="1"/>
</dbReference>
<evidence type="ECO:0000256" key="5">
    <source>
        <dbReference type="SAM" id="MobiDB-lite"/>
    </source>
</evidence>
<protein>
    <submittedName>
        <fullName evidence="9">Cupredoxin</fullName>
    </submittedName>
</protein>
<evidence type="ECO:0000313" key="10">
    <source>
        <dbReference type="Proteomes" id="UP000193685"/>
    </source>
</evidence>
<evidence type="ECO:0000259" key="6">
    <source>
        <dbReference type="Pfam" id="PF00394"/>
    </source>
</evidence>
<dbReference type="EMBL" id="MCFI01000008">
    <property type="protein sequence ID" value="ORY83205.1"/>
    <property type="molecule type" value="Genomic_DNA"/>
</dbReference>
<feature type="domain" description="Plastocyanin-like" evidence="8">
    <location>
        <begin position="95"/>
        <end position="210"/>
    </location>
</feature>
<dbReference type="RefSeq" id="XP_040725786.1">
    <property type="nucleotide sequence ID" value="XM_040867688.1"/>
</dbReference>
<evidence type="ECO:0000259" key="7">
    <source>
        <dbReference type="Pfam" id="PF07731"/>
    </source>
</evidence>
<dbReference type="CDD" id="cd13854">
    <property type="entry name" value="CuRO_1_MaLCC_like"/>
    <property type="match status" value="1"/>
</dbReference>
<sequence>MVVDLGLPAPGASNPVRTKGQIVSDDPEATVSVPDVTQIQDDATPTPQTFSNTHRRRPIFNTPDRSIYKNWSINSDYLSHVPDTGVTRHYELTVDEITLAPDGVDAPFMQVFNGQFPGPLIEANFGDWIEIRVTNKLLNNGTSIHWHGFVQTNNTQNDGVNGVTQCPIPPSGAELVYRIRAERYGTSWYHSHTSVQYGNGLYGPIVVHGPTSADWDFDMGTLLIGDWYNQSQFDLINRFFQSGPATASSTVFNGQGVRLQANGTTTGHYYDITNKRRFQRGGRYLLRLINSASDAKYQVSLDNHTMTVISVDFIPIKPFETRTAFLSIGQRMDVIFTATGGSTASYWFRADTTALNGTLNRGTTCGDQNDSALQSKAIVRYIRASNNTEPTSNPHTYSPHCSDLASDHSVVPVLPLRLPPPTNTQNIVIDPIVANSSGDIVFRLDNSSLYLNLNFPTLKLINDGFKTFPRQYNVYILNGTWQDSTMIVLQDNTGIPHPIHLHGHDMSVAALGNGTWNGTINFNNPPRRDTVQMEGGGHLVMHFALDNPGTWLWHCHIAFHVSAGLGAQFVERMQDINTVENVTQTYQTCSQWQAWTNFNLVMQTDSGV</sequence>
<dbReference type="InterPro" id="IPR011706">
    <property type="entry name" value="Cu-oxidase_C"/>
</dbReference>
<dbReference type="InterPro" id="IPR045087">
    <property type="entry name" value="Cu-oxidase_fam"/>
</dbReference>
<dbReference type="Proteomes" id="UP000193685">
    <property type="component" value="Unassembled WGS sequence"/>
</dbReference>
<dbReference type="GO" id="GO:0005507">
    <property type="term" value="F:copper ion binding"/>
    <property type="evidence" value="ECO:0007669"/>
    <property type="project" value="InterPro"/>
</dbReference>
<dbReference type="GO" id="GO:0016491">
    <property type="term" value="F:oxidoreductase activity"/>
    <property type="evidence" value="ECO:0007669"/>
    <property type="project" value="UniProtKB-KW"/>
</dbReference>
<feature type="domain" description="Plastocyanin-like" evidence="6">
    <location>
        <begin position="221"/>
        <end position="363"/>
    </location>
</feature>
<feature type="region of interest" description="Disordered" evidence="5">
    <location>
        <begin position="1"/>
        <end position="28"/>
    </location>
</feature>
<evidence type="ECO:0000256" key="4">
    <source>
        <dbReference type="ARBA" id="ARBA00023008"/>
    </source>
</evidence>
<dbReference type="Pfam" id="PF07732">
    <property type="entry name" value="Cu-oxidase_3"/>
    <property type="match status" value="1"/>
</dbReference>
<dbReference type="InterPro" id="IPR011707">
    <property type="entry name" value="Cu-oxidase-like_N"/>
</dbReference>
<keyword evidence="4" id="KW-0186">Copper</keyword>
<dbReference type="FunFam" id="2.60.40.420:FF:000045">
    <property type="entry name" value="Laccase 2"/>
    <property type="match status" value="1"/>
</dbReference>
<dbReference type="InterPro" id="IPR008972">
    <property type="entry name" value="Cupredoxin"/>
</dbReference>
<dbReference type="InterPro" id="IPR033138">
    <property type="entry name" value="Cu_oxidase_CS"/>
</dbReference>
<dbReference type="PANTHER" id="PTHR11709:SF502">
    <property type="entry name" value="MULTICOPPER OXIDASE"/>
    <property type="match status" value="1"/>
</dbReference>
<dbReference type="Pfam" id="PF07731">
    <property type="entry name" value="Cu-oxidase_2"/>
    <property type="match status" value="1"/>
</dbReference>
<dbReference type="CDD" id="cd13901">
    <property type="entry name" value="CuRO_3_MaLCC_like"/>
    <property type="match status" value="1"/>
</dbReference>
<proteinExistence type="inferred from homology"/>
<comment type="similarity">
    <text evidence="1">Belongs to the multicopper oxidase family.</text>
</comment>
<dbReference type="GeneID" id="63784287"/>
<dbReference type="Pfam" id="PF00394">
    <property type="entry name" value="Cu-oxidase"/>
    <property type="match status" value="1"/>
</dbReference>
<evidence type="ECO:0000256" key="2">
    <source>
        <dbReference type="ARBA" id="ARBA00022723"/>
    </source>
</evidence>
<keyword evidence="2" id="KW-0479">Metal-binding</keyword>
<accession>A0A1Y2FK86</accession>
<dbReference type="FunFam" id="2.60.40.420:FF:000021">
    <property type="entry name" value="Extracellular dihydrogeodin oxidase/laccase"/>
    <property type="match status" value="1"/>
</dbReference>
<evidence type="ECO:0000259" key="8">
    <source>
        <dbReference type="Pfam" id="PF07732"/>
    </source>
</evidence>
<dbReference type="InterPro" id="IPR001117">
    <property type="entry name" value="Cu-oxidase_2nd"/>
</dbReference>
<gene>
    <name evidence="9" type="ORF">BCR37DRAFT_346443</name>
</gene>
<evidence type="ECO:0000256" key="3">
    <source>
        <dbReference type="ARBA" id="ARBA00023002"/>
    </source>
</evidence>
<comment type="caution">
    <text evidence="9">The sequence shown here is derived from an EMBL/GenBank/DDBJ whole genome shotgun (WGS) entry which is preliminary data.</text>
</comment>
<keyword evidence="10" id="KW-1185">Reference proteome</keyword>
<evidence type="ECO:0000256" key="1">
    <source>
        <dbReference type="ARBA" id="ARBA00010609"/>
    </source>
</evidence>
<keyword evidence="3" id="KW-0560">Oxidoreductase</keyword>
<organism evidence="9 10">
    <name type="scientific">Protomyces lactucae-debilis</name>
    <dbReference type="NCBI Taxonomy" id="2754530"/>
    <lineage>
        <taxon>Eukaryota</taxon>
        <taxon>Fungi</taxon>
        <taxon>Dikarya</taxon>
        <taxon>Ascomycota</taxon>
        <taxon>Taphrinomycotina</taxon>
        <taxon>Taphrinomycetes</taxon>
        <taxon>Taphrinales</taxon>
        <taxon>Protomycetaceae</taxon>
        <taxon>Protomyces</taxon>
    </lineage>
</organism>
<dbReference type="Gene3D" id="2.60.40.420">
    <property type="entry name" value="Cupredoxins - blue copper proteins"/>
    <property type="match status" value="3"/>
</dbReference>
<dbReference type="InterPro" id="IPR002355">
    <property type="entry name" value="Cu_oxidase_Cu_BS"/>
</dbReference>
<dbReference type="SUPFAM" id="SSF49503">
    <property type="entry name" value="Cupredoxins"/>
    <property type="match status" value="3"/>
</dbReference>
<feature type="domain" description="Plastocyanin-like" evidence="7">
    <location>
        <begin position="465"/>
        <end position="573"/>
    </location>
</feature>
<dbReference type="STRING" id="56484.A0A1Y2FK86"/>
<dbReference type="PROSITE" id="PS00080">
    <property type="entry name" value="MULTICOPPER_OXIDASE2"/>
    <property type="match status" value="1"/>
</dbReference>
<dbReference type="OrthoDB" id="2121828at2759"/>
<dbReference type="AlphaFoldDB" id="A0A1Y2FK86"/>
<name>A0A1Y2FK86_PROLT</name>